<dbReference type="SUPFAM" id="SSF57184">
    <property type="entry name" value="Growth factor receptor domain"/>
    <property type="match status" value="1"/>
</dbReference>
<dbReference type="EMBL" id="CP111021">
    <property type="protein sequence ID" value="WAR17219.1"/>
    <property type="molecule type" value="Genomic_DNA"/>
</dbReference>
<dbReference type="InterPro" id="IPR009030">
    <property type="entry name" value="Growth_fac_rcpt_cys_sf"/>
</dbReference>
<proteinExistence type="predicted"/>
<evidence type="ECO:0000313" key="1">
    <source>
        <dbReference type="EMBL" id="WAR17219.1"/>
    </source>
</evidence>
<gene>
    <name evidence="1" type="ORF">MAR_031813</name>
</gene>
<dbReference type="CDD" id="cd00064">
    <property type="entry name" value="FU"/>
    <property type="match status" value="1"/>
</dbReference>
<protein>
    <submittedName>
        <fullName evidence="1">Uncharacterized protein</fullName>
    </submittedName>
</protein>
<reference evidence="1" key="1">
    <citation type="submission" date="2022-11" db="EMBL/GenBank/DDBJ databases">
        <title>Centuries of genome instability and evolution in soft-shell clam transmissible cancer (bioRxiv).</title>
        <authorList>
            <person name="Hart S.F.M."/>
            <person name="Yonemitsu M.A."/>
            <person name="Giersch R.M."/>
            <person name="Beal B.F."/>
            <person name="Arriagada G."/>
            <person name="Davis B.W."/>
            <person name="Ostrander E.A."/>
            <person name="Goff S.P."/>
            <person name="Metzger M.J."/>
        </authorList>
    </citation>
    <scope>NUCLEOTIDE SEQUENCE</scope>
    <source>
        <strain evidence="1">MELC-2E11</strain>
        <tissue evidence="1">Siphon/mantle</tissue>
    </source>
</reference>
<evidence type="ECO:0000313" key="2">
    <source>
        <dbReference type="Proteomes" id="UP001164746"/>
    </source>
</evidence>
<keyword evidence="2" id="KW-1185">Reference proteome</keyword>
<dbReference type="Proteomes" id="UP001164746">
    <property type="component" value="Chromosome 10"/>
</dbReference>
<organism evidence="1 2">
    <name type="scientific">Mya arenaria</name>
    <name type="common">Soft-shell clam</name>
    <dbReference type="NCBI Taxonomy" id="6604"/>
    <lineage>
        <taxon>Eukaryota</taxon>
        <taxon>Metazoa</taxon>
        <taxon>Spiralia</taxon>
        <taxon>Lophotrochozoa</taxon>
        <taxon>Mollusca</taxon>
        <taxon>Bivalvia</taxon>
        <taxon>Autobranchia</taxon>
        <taxon>Heteroconchia</taxon>
        <taxon>Euheterodonta</taxon>
        <taxon>Imparidentia</taxon>
        <taxon>Neoheterodontei</taxon>
        <taxon>Myida</taxon>
        <taxon>Myoidea</taxon>
        <taxon>Myidae</taxon>
        <taxon>Mya</taxon>
    </lineage>
</organism>
<dbReference type="SMART" id="SM00261">
    <property type="entry name" value="FU"/>
    <property type="match status" value="1"/>
</dbReference>
<dbReference type="Gene3D" id="2.10.220.10">
    <property type="entry name" value="Hormone Receptor, Insulin-like Growth Factor Receptor 1, Chain A, domain 2"/>
    <property type="match status" value="1"/>
</dbReference>
<accession>A0ABY7F771</accession>
<sequence>MLDNERWALNKCRTFETDFRCCPCQVHDHRCDDELHVFDWDEPCPTDYVIEEEGGFECVWFDRDFYYDYIFYDNEEASITEINCRRKCTNDEYYDKDTRLCARCHESCLNCNSSGIDGCISCKYEINDTCVTNCAGYTALSQDEHTTVGTREPYRQLEVDCTHTTKVNERVEYLTPNHYEPVEDPKEIAEKNRTDLKKGCTDMANMMQKESTIVDKKSNFVSDFKITEESQKKNYI</sequence>
<dbReference type="InterPro" id="IPR006212">
    <property type="entry name" value="Furin_repeat"/>
</dbReference>
<name>A0ABY7F771_MYAAR</name>